<dbReference type="OrthoDB" id="3258282at2759"/>
<evidence type="ECO:0000256" key="1">
    <source>
        <dbReference type="SAM" id="Coils"/>
    </source>
</evidence>
<feature type="region of interest" description="Disordered" evidence="2">
    <location>
        <begin position="168"/>
        <end position="374"/>
    </location>
</feature>
<dbReference type="EMBL" id="ML143387">
    <property type="protein sequence ID" value="TBU35324.1"/>
    <property type="molecule type" value="Genomic_DNA"/>
</dbReference>
<protein>
    <submittedName>
        <fullName evidence="3">Uncharacterized protein</fullName>
    </submittedName>
</protein>
<dbReference type="AlphaFoldDB" id="A0A4Q9NVR9"/>
<feature type="compositionally biased region" description="Low complexity" evidence="2">
    <location>
        <begin position="168"/>
        <end position="181"/>
    </location>
</feature>
<organism evidence="3">
    <name type="scientific">Dichomitus squalens</name>
    <dbReference type="NCBI Taxonomy" id="114155"/>
    <lineage>
        <taxon>Eukaryota</taxon>
        <taxon>Fungi</taxon>
        <taxon>Dikarya</taxon>
        <taxon>Basidiomycota</taxon>
        <taxon>Agaricomycotina</taxon>
        <taxon>Agaricomycetes</taxon>
        <taxon>Polyporales</taxon>
        <taxon>Polyporaceae</taxon>
        <taxon>Dichomitus</taxon>
    </lineage>
</organism>
<evidence type="ECO:0000256" key="2">
    <source>
        <dbReference type="SAM" id="MobiDB-lite"/>
    </source>
</evidence>
<evidence type="ECO:0000313" key="4">
    <source>
        <dbReference type="EMBL" id="TBU63877.1"/>
    </source>
</evidence>
<gene>
    <name evidence="4" type="ORF">BD310DRAFT_807877</name>
    <name evidence="3" type="ORF">BD311DRAFT_212823</name>
</gene>
<feature type="compositionally biased region" description="Low complexity" evidence="2">
    <location>
        <begin position="198"/>
        <end position="209"/>
    </location>
</feature>
<reference evidence="3 5" key="1">
    <citation type="submission" date="2019-01" db="EMBL/GenBank/DDBJ databases">
        <title>Draft genome sequences of three monokaryotic isolates of the white-rot basidiomycete fungus Dichomitus squalens.</title>
        <authorList>
            <consortium name="DOE Joint Genome Institute"/>
            <person name="Lopez S.C."/>
            <person name="Andreopoulos B."/>
            <person name="Pangilinan J."/>
            <person name="Lipzen A."/>
            <person name="Riley R."/>
            <person name="Ahrendt S."/>
            <person name="Ng V."/>
            <person name="Barry K."/>
            <person name="Daum C."/>
            <person name="Grigoriev I.V."/>
            <person name="Hilden K.S."/>
            <person name="Makela M.R."/>
            <person name="de Vries R.P."/>
        </authorList>
    </citation>
    <scope>NUCLEOTIDE SEQUENCE [LARGE SCALE GENOMIC DNA]</scope>
    <source>
        <strain evidence="4 5">CBS 464.89</strain>
        <strain evidence="3">OM18370.1</strain>
    </source>
</reference>
<evidence type="ECO:0000313" key="5">
    <source>
        <dbReference type="Proteomes" id="UP000292082"/>
    </source>
</evidence>
<accession>A0A4Q9NVR9</accession>
<dbReference type="Proteomes" id="UP000292082">
    <property type="component" value="Unassembled WGS sequence"/>
</dbReference>
<dbReference type="STRING" id="114155.A0A4Q9NVR9"/>
<keyword evidence="5" id="KW-1185">Reference proteome</keyword>
<feature type="compositionally biased region" description="Basic and acidic residues" evidence="2">
    <location>
        <begin position="258"/>
        <end position="269"/>
    </location>
</feature>
<evidence type="ECO:0000313" key="3">
    <source>
        <dbReference type="EMBL" id="TBU35324.1"/>
    </source>
</evidence>
<keyword evidence="1" id="KW-0175">Coiled coil</keyword>
<dbReference type="EMBL" id="ML145088">
    <property type="protein sequence ID" value="TBU63877.1"/>
    <property type="molecule type" value="Genomic_DNA"/>
</dbReference>
<proteinExistence type="predicted"/>
<feature type="compositionally biased region" description="Basic and acidic residues" evidence="2">
    <location>
        <begin position="343"/>
        <end position="352"/>
    </location>
</feature>
<dbReference type="Proteomes" id="UP000292957">
    <property type="component" value="Unassembled WGS sequence"/>
</dbReference>
<name>A0A4Q9NVR9_9APHY</name>
<feature type="coiled-coil region" evidence="1">
    <location>
        <begin position="393"/>
        <end position="424"/>
    </location>
</feature>
<sequence length="498" mass="56173">MAYLPPADPRLNYYQQSPVRGQLENPDGTTRSGWRYIQCTDTPNELRVLLPPYTAQIYGHILNAENAELAKGKAANWERILQIRHLKDRMIRKCTRLSRTSQPKDKPAPRVLFQTVHAPPDFRLKEMERWYKLQGGELGKSSRGPAAAPYCKECQECMAHQARTQAYAQQAAVRRSPSSSRLPPPRGSTPERMRMARRQAAQQQGQPGAYTHPAAPPVRQDQQRARGPAPARGHVRYPSAPAVPGYHPDPPRPSQGRKPSEYLRADHAARVQARSPDPLPIPYRTRPPITSPEPEPDPSEATEVGSPTGQVLELPVSSSPVPSPRESITPPKVSTPPNGLPTIHEEEAEHRPIVRRRSSLKKRDSMSKLSVASQSKSVAWAMDKDWVDQMSQYVKTSNEAEVLNAELEKLRLEYHDEIEAMRALCLKVEESQERVRVETEHLRENEKAVKTQENKILASSEQIELKQAEFQAKVLAVLEESKRVVQLCDKKRDVHETS</sequence>